<dbReference type="Proteomes" id="UP000255101">
    <property type="component" value="Unassembled WGS sequence"/>
</dbReference>
<evidence type="ECO:0000256" key="2">
    <source>
        <dbReference type="ARBA" id="ARBA00001946"/>
    </source>
</evidence>
<dbReference type="EMBL" id="UGTB01000004">
    <property type="protein sequence ID" value="SUB61081.1"/>
    <property type="molecule type" value="Genomic_DNA"/>
</dbReference>
<protein>
    <submittedName>
        <fullName evidence="8">Hydrolase, NUDIX family</fullName>
    </submittedName>
    <submittedName>
        <fullName evidence="9">Putative NUDIX hydrolase</fullName>
    </submittedName>
</protein>
<dbReference type="PANTHER" id="PTHR12992:SF11">
    <property type="entry name" value="MITOCHONDRIAL COENZYME A DIPHOSPHATASE NUDT8"/>
    <property type="match status" value="1"/>
</dbReference>
<dbReference type="EMBL" id="LSQZ01000085">
    <property type="protein sequence ID" value="KXI10857.1"/>
    <property type="molecule type" value="Genomic_DNA"/>
</dbReference>
<evidence type="ECO:0000313" key="11">
    <source>
        <dbReference type="Proteomes" id="UP000255101"/>
    </source>
</evidence>
<dbReference type="Proteomes" id="UP000070326">
    <property type="component" value="Unassembled WGS sequence"/>
</dbReference>
<dbReference type="eggNOG" id="COG0494">
    <property type="taxonomic scope" value="Bacteria"/>
</dbReference>
<reference evidence="8 10" key="1">
    <citation type="submission" date="2016-02" db="EMBL/GenBank/DDBJ databases">
        <authorList>
            <person name="Wen L."/>
            <person name="He K."/>
            <person name="Yang H."/>
        </authorList>
    </citation>
    <scope>NUCLEOTIDE SEQUENCE [LARGE SCALE GENOMIC DNA]</scope>
    <source>
        <strain evidence="8 10">MJR8628A</strain>
    </source>
</reference>
<keyword evidence="4 8" id="KW-0378">Hydrolase</keyword>
<dbReference type="SUPFAM" id="SSF55811">
    <property type="entry name" value="Nudix"/>
    <property type="match status" value="1"/>
</dbReference>
<dbReference type="InterPro" id="IPR045121">
    <property type="entry name" value="CoAse"/>
</dbReference>
<feature type="domain" description="Nudix hydrolase" evidence="7">
    <location>
        <begin position="19"/>
        <end position="154"/>
    </location>
</feature>
<dbReference type="Gene3D" id="3.90.79.10">
    <property type="entry name" value="Nucleoside Triphosphate Pyrophosphohydrolase"/>
    <property type="match status" value="1"/>
</dbReference>
<evidence type="ECO:0000313" key="8">
    <source>
        <dbReference type="EMBL" id="KXI10857.1"/>
    </source>
</evidence>
<comment type="cofactor">
    <cofactor evidence="1">
        <name>Mn(2+)</name>
        <dbReference type="ChEBI" id="CHEBI:29035"/>
    </cofactor>
</comment>
<keyword evidence="5" id="KW-0460">Magnesium</keyword>
<dbReference type="PANTHER" id="PTHR12992">
    <property type="entry name" value="NUDIX HYDROLASE"/>
    <property type="match status" value="1"/>
</dbReference>
<dbReference type="RefSeq" id="WP_002844675.1">
    <property type="nucleotide sequence ID" value="NZ_CAMPYD010000007.1"/>
</dbReference>
<evidence type="ECO:0000313" key="9">
    <source>
        <dbReference type="EMBL" id="SUB61081.1"/>
    </source>
</evidence>
<accession>A0A135YNA3</accession>
<dbReference type="InterPro" id="IPR015797">
    <property type="entry name" value="NUDIX_hydrolase-like_dom_sf"/>
</dbReference>
<evidence type="ECO:0000256" key="1">
    <source>
        <dbReference type="ARBA" id="ARBA00001936"/>
    </source>
</evidence>
<dbReference type="PROSITE" id="PS51462">
    <property type="entry name" value="NUDIX"/>
    <property type="match status" value="1"/>
</dbReference>
<evidence type="ECO:0000256" key="6">
    <source>
        <dbReference type="ARBA" id="ARBA00023211"/>
    </source>
</evidence>
<keyword evidence="6" id="KW-0464">Manganese</keyword>
<evidence type="ECO:0000256" key="5">
    <source>
        <dbReference type="ARBA" id="ARBA00022842"/>
    </source>
</evidence>
<name>A0A135YNA3_9FIRM</name>
<comment type="cofactor">
    <cofactor evidence="2">
        <name>Mg(2+)</name>
        <dbReference type="ChEBI" id="CHEBI:18420"/>
    </cofactor>
</comment>
<proteinExistence type="predicted"/>
<dbReference type="PATRIC" id="fig|1261.3.peg.1614"/>
<evidence type="ECO:0000256" key="4">
    <source>
        <dbReference type="ARBA" id="ARBA00022801"/>
    </source>
</evidence>
<evidence type="ECO:0000256" key="3">
    <source>
        <dbReference type="ARBA" id="ARBA00022723"/>
    </source>
</evidence>
<gene>
    <name evidence="8" type="ORF">HMPREF3195_01599</name>
    <name evidence="9" type="ORF">NCTC11460_00998</name>
</gene>
<dbReference type="AlphaFoldDB" id="A0A135YNA3"/>
<dbReference type="CDD" id="cd03426">
    <property type="entry name" value="NUDIX_CoAse_Nudt7"/>
    <property type="match status" value="1"/>
</dbReference>
<dbReference type="InterPro" id="IPR000086">
    <property type="entry name" value="NUDIX_hydrolase_dom"/>
</dbReference>
<organism evidence="8 10">
    <name type="scientific">Peptostreptococcus anaerobius</name>
    <dbReference type="NCBI Taxonomy" id="1261"/>
    <lineage>
        <taxon>Bacteria</taxon>
        <taxon>Bacillati</taxon>
        <taxon>Bacillota</taxon>
        <taxon>Clostridia</taxon>
        <taxon>Peptostreptococcales</taxon>
        <taxon>Peptostreptococcaceae</taxon>
        <taxon>Peptostreptococcus</taxon>
    </lineage>
</organism>
<dbReference type="GO" id="GO:0010945">
    <property type="term" value="F:coenzyme A diphosphatase activity"/>
    <property type="evidence" value="ECO:0007669"/>
    <property type="project" value="InterPro"/>
</dbReference>
<dbReference type="STRING" id="1261.HMPREF3195_01599"/>
<dbReference type="GeneID" id="79843576"/>
<dbReference type="Pfam" id="PF00293">
    <property type="entry name" value="NUDIX"/>
    <property type="match status" value="1"/>
</dbReference>
<keyword evidence="3" id="KW-0479">Metal-binding</keyword>
<reference evidence="9 11" key="2">
    <citation type="submission" date="2018-06" db="EMBL/GenBank/DDBJ databases">
        <authorList>
            <consortium name="Pathogen Informatics"/>
            <person name="Doyle S."/>
        </authorList>
    </citation>
    <scope>NUCLEOTIDE SEQUENCE [LARGE SCALE GENOMIC DNA]</scope>
    <source>
        <strain evidence="9 11">NCTC11460</strain>
    </source>
</reference>
<sequence length="207" mass="24018">MYDIDKFKNVGTKILSPTYQMHSSVVLPVIEITGEDHILFELRNSKLKHQPGEVSFPGGRVEKDEESRAAAIREFCEEIEAEESQLEIISRIFEYATPTRGLIHCYLARIDKNIDLSISNDEVERLFTVPISFFKDQKPLVFKNASVIVPDEKLELSGLLERLNIPLKGEESYSWPTLYYDIPFYEYEEFIIWGITANMVRNFVEML</sequence>
<evidence type="ECO:0000259" key="7">
    <source>
        <dbReference type="PROSITE" id="PS51462"/>
    </source>
</evidence>
<dbReference type="GO" id="GO:0046872">
    <property type="term" value="F:metal ion binding"/>
    <property type="evidence" value="ECO:0007669"/>
    <property type="project" value="UniProtKB-KW"/>
</dbReference>
<evidence type="ECO:0000313" key="10">
    <source>
        <dbReference type="Proteomes" id="UP000070326"/>
    </source>
</evidence>